<keyword evidence="2" id="KW-0479">Metal-binding</keyword>
<organism evidence="6 7">
    <name type="scientific">Oxalicibacterium flavum</name>
    <dbReference type="NCBI Taxonomy" id="179467"/>
    <lineage>
        <taxon>Bacteria</taxon>
        <taxon>Pseudomonadati</taxon>
        <taxon>Pseudomonadota</taxon>
        <taxon>Betaproteobacteria</taxon>
        <taxon>Burkholderiales</taxon>
        <taxon>Oxalobacteraceae</taxon>
        <taxon>Oxalicibacterium</taxon>
    </lineage>
</organism>
<gene>
    <name evidence="6" type="ORF">GCM10007205_03090</name>
</gene>
<dbReference type="EMBL" id="BMCG01000001">
    <property type="protein sequence ID" value="GGB97192.1"/>
    <property type="molecule type" value="Genomic_DNA"/>
</dbReference>
<evidence type="ECO:0000256" key="3">
    <source>
        <dbReference type="ARBA" id="ARBA00022801"/>
    </source>
</evidence>
<dbReference type="PANTHER" id="PTHR31609:SF1">
    <property type="entry name" value="CARBOHYDRATE DEACETYLASE"/>
    <property type="match status" value="1"/>
</dbReference>
<evidence type="ECO:0000313" key="7">
    <source>
        <dbReference type="Proteomes" id="UP000620266"/>
    </source>
</evidence>
<keyword evidence="7" id="KW-1185">Reference proteome</keyword>
<evidence type="ECO:0000256" key="4">
    <source>
        <dbReference type="ARBA" id="ARBA00022842"/>
    </source>
</evidence>
<dbReference type="Proteomes" id="UP000620266">
    <property type="component" value="Unassembled WGS sequence"/>
</dbReference>
<sequence length="273" mass="30716">MNHAFTPIVLCADDYAQNAHIDAGILDLLEKKRLTAVSCFSTAPNWKNAAHALQPYGAQTDVGLHFNLTEGFGQEKVPGLRIVILRSLLRGMNPMQLRHAFERQLDAFEDAMGHGPDFIDGHQHVHQLPGVRQVMLQVLKKRYPERAVWVRNTVPADPAWRGKPQILKLLGGQVTADHLRYEEVPTNDGFGGVYGFDRPDYDACFREWLTAARPGMLIMCHPATAPHAHDEIAAQRVVEYDFLRSYDCARMLDQAKVRLAKLSDCFLQSAYAD</sequence>
<dbReference type="AlphaFoldDB" id="A0A8J2XUN6"/>
<evidence type="ECO:0008006" key="8">
    <source>
        <dbReference type="Google" id="ProtNLM"/>
    </source>
</evidence>
<keyword evidence="3" id="KW-0378">Hydrolase</keyword>
<accession>A0A8J2XUN6</accession>
<reference evidence="6" key="1">
    <citation type="journal article" date="2014" name="Int. J. Syst. Evol. Microbiol.">
        <title>Complete genome sequence of Corynebacterium casei LMG S-19264T (=DSM 44701T), isolated from a smear-ripened cheese.</title>
        <authorList>
            <consortium name="US DOE Joint Genome Institute (JGI-PGF)"/>
            <person name="Walter F."/>
            <person name="Albersmeier A."/>
            <person name="Kalinowski J."/>
            <person name="Ruckert C."/>
        </authorList>
    </citation>
    <scope>NUCLEOTIDE SEQUENCE</scope>
    <source>
        <strain evidence="6">CCM 7086</strain>
    </source>
</reference>
<dbReference type="GO" id="GO:0046872">
    <property type="term" value="F:metal ion binding"/>
    <property type="evidence" value="ECO:0007669"/>
    <property type="project" value="UniProtKB-KW"/>
</dbReference>
<dbReference type="PANTHER" id="PTHR31609">
    <property type="entry name" value="YDJC DEACETYLASE FAMILY MEMBER"/>
    <property type="match status" value="1"/>
</dbReference>
<dbReference type="Pfam" id="PF04794">
    <property type="entry name" value="YdjC"/>
    <property type="match status" value="1"/>
</dbReference>
<dbReference type="InterPro" id="IPR006879">
    <property type="entry name" value="YdjC-like"/>
</dbReference>
<dbReference type="GO" id="GO:0016787">
    <property type="term" value="F:hydrolase activity"/>
    <property type="evidence" value="ECO:0007669"/>
    <property type="project" value="UniProtKB-KW"/>
</dbReference>
<proteinExistence type="predicted"/>
<keyword evidence="5" id="KW-0119">Carbohydrate metabolism</keyword>
<keyword evidence="4" id="KW-0460">Magnesium</keyword>
<dbReference type="GO" id="GO:0005975">
    <property type="term" value="P:carbohydrate metabolic process"/>
    <property type="evidence" value="ECO:0007669"/>
    <property type="project" value="InterPro"/>
</dbReference>
<protein>
    <recommendedName>
        <fullName evidence="8">ChbG/HpnK family deacetylase</fullName>
    </recommendedName>
</protein>
<comment type="caution">
    <text evidence="6">The sequence shown here is derived from an EMBL/GenBank/DDBJ whole genome shotgun (WGS) entry which is preliminary data.</text>
</comment>
<dbReference type="SUPFAM" id="SSF88713">
    <property type="entry name" value="Glycoside hydrolase/deacetylase"/>
    <property type="match status" value="1"/>
</dbReference>
<dbReference type="CDD" id="cd10807">
    <property type="entry name" value="YdjC_like_3"/>
    <property type="match status" value="1"/>
</dbReference>
<dbReference type="RefSeq" id="WP_188394408.1">
    <property type="nucleotide sequence ID" value="NZ_BMCG01000001.1"/>
</dbReference>
<reference evidence="6" key="2">
    <citation type="submission" date="2020-09" db="EMBL/GenBank/DDBJ databases">
        <authorList>
            <person name="Sun Q."/>
            <person name="Sedlacek I."/>
        </authorList>
    </citation>
    <scope>NUCLEOTIDE SEQUENCE</scope>
    <source>
        <strain evidence="6">CCM 7086</strain>
    </source>
</reference>
<evidence type="ECO:0000313" key="6">
    <source>
        <dbReference type="EMBL" id="GGB97192.1"/>
    </source>
</evidence>
<dbReference type="Gene3D" id="3.20.20.370">
    <property type="entry name" value="Glycoside hydrolase/deacetylase"/>
    <property type="match status" value="1"/>
</dbReference>
<dbReference type="InterPro" id="IPR011330">
    <property type="entry name" value="Glyco_hydro/deAcase_b/a-brl"/>
</dbReference>
<comment type="cofactor">
    <cofactor evidence="1">
        <name>Mg(2+)</name>
        <dbReference type="ChEBI" id="CHEBI:18420"/>
    </cofactor>
</comment>
<name>A0A8J2XUN6_9BURK</name>
<evidence type="ECO:0000256" key="2">
    <source>
        <dbReference type="ARBA" id="ARBA00022723"/>
    </source>
</evidence>
<evidence type="ECO:0000256" key="1">
    <source>
        <dbReference type="ARBA" id="ARBA00001946"/>
    </source>
</evidence>
<evidence type="ECO:0000256" key="5">
    <source>
        <dbReference type="ARBA" id="ARBA00023277"/>
    </source>
</evidence>
<dbReference type="GO" id="GO:0019213">
    <property type="term" value="F:deacetylase activity"/>
    <property type="evidence" value="ECO:0007669"/>
    <property type="project" value="TreeGrafter"/>
</dbReference>